<dbReference type="Proteomes" id="UP001652625">
    <property type="component" value="Chromosome 12"/>
</dbReference>
<gene>
    <name evidence="11" type="primary">LOC101237864</name>
</gene>
<keyword evidence="3" id="KW-0337">GPI-anchor biosynthesis</keyword>
<dbReference type="PANTHER" id="PTHR12892:SF11">
    <property type="entry name" value="POST-GPI ATTACHMENT TO PROTEINS FACTOR 2"/>
    <property type="match status" value="1"/>
</dbReference>
<keyword evidence="6" id="KW-0333">Golgi apparatus</keyword>
<evidence type="ECO:0000256" key="7">
    <source>
        <dbReference type="ARBA" id="ARBA00023136"/>
    </source>
</evidence>
<feature type="transmembrane region" description="Helical" evidence="8">
    <location>
        <begin position="12"/>
        <end position="38"/>
    </location>
</feature>
<feature type="transmembrane region" description="Helical" evidence="8">
    <location>
        <begin position="180"/>
        <end position="197"/>
    </location>
</feature>
<protein>
    <submittedName>
        <fullName evidence="11">Post-GPI attachment to proteins factor 2 isoform X2</fullName>
    </submittedName>
</protein>
<evidence type="ECO:0000256" key="2">
    <source>
        <dbReference type="ARBA" id="ARBA00007414"/>
    </source>
</evidence>
<comment type="similarity">
    <text evidence="2">Belongs to the PGAP2 family.</text>
</comment>
<feature type="domain" description="CWH43-like N-terminal" evidence="9">
    <location>
        <begin position="15"/>
        <end position="235"/>
    </location>
</feature>
<evidence type="ECO:0000256" key="6">
    <source>
        <dbReference type="ARBA" id="ARBA00023034"/>
    </source>
</evidence>
<evidence type="ECO:0000256" key="5">
    <source>
        <dbReference type="ARBA" id="ARBA00022989"/>
    </source>
</evidence>
<sequence length="256" mass="29894">MNKKSKMGSIKIQFSNIVYLSILFPLLSIFSCVIMSMWLHWDDVTSTHCKVVNYFPSISAAVDKSPEKYIWRIAIGLHSFQRYLIAFAYYHFYQDSLLVAASFFRTLVKFAVAVNLLEITSLILLTYVSSTDNYEFHKWSFIGFILFSFMFMVTTSYLFLKLGRIKQSKKNYFSLRQKMIFLTLKLMFFFLTMYFFVRHNKSCEPGIYSLFALCEYAVVTLNILFHGTALIDFRGVYIEIPINGIQCSTSKHAQNI</sequence>
<evidence type="ECO:0000313" key="11">
    <source>
        <dbReference type="RefSeq" id="XP_065669189.1"/>
    </source>
</evidence>
<evidence type="ECO:0000256" key="1">
    <source>
        <dbReference type="ARBA" id="ARBA00004653"/>
    </source>
</evidence>
<feature type="transmembrane region" description="Helical" evidence="8">
    <location>
        <begin position="110"/>
        <end position="129"/>
    </location>
</feature>
<comment type="subcellular location">
    <subcellularLocation>
        <location evidence="1">Golgi apparatus membrane</location>
        <topology evidence="1">Multi-pass membrane protein</topology>
    </subcellularLocation>
</comment>
<proteinExistence type="inferred from homology"/>
<keyword evidence="7 8" id="KW-0472">Membrane</keyword>
<evidence type="ECO:0000259" key="9">
    <source>
        <dbReference type="Pfam" id="PF10277"/>
    </source>
</evidence>
<evidence type="ECO:0000256" key="4">
    <source>
        <dbReference type="ARBA" id="ARBA00022692"/>
    </source>
</evidence>
<feature type="transmembrane region" description="Helical" evidence="8">
    <location>
        <begin position="209"/>
        <end position="231"/>
    </location>
</feature>
<evidence type="ECO:0000313" key="10">
    <source>
        <dbReference type="Proteomes" id="UP001652625"/>
    </source>
</evidence>
<dbReference type="InterPro" id="IPR039545">
    <property type="entry name" value="PGAP2"/>
</dbReference>
<accession>A0ABM4D4H6</accession>
<dbReference type="Pfam" id="PF10277">
    <property type="entry name" value="Frag1"/>
    <property type="match status" value="1"/>
</dbReference>
<keyword evidence="4 8" id="KW-0812">Transmembrane</keyword>
<evidence type="ECO:0000256" key="8">
    <source>
        <dbReference type="SAM" id="Phobius"/>
    </source>
</evidence>
<keyword evidence="5 8" id="KW-1133">Transmembrane helix</keyword>
<feature type="transmembrane region" description="Helical" evidence="8">
    <location>
        <begin position="141"/>
        <end position="160"/>
    </location>
</feature>
<dbReference type="PANTHER" id="PTHR12892">
    <property type="entry name" value="FGF RECEPTOR ACTIVATING PROTEIN 1"/>
    <property type="match status" value="1"/>
</dbReference>
<keyword evidence="10" id="KW-1185">Reference proteome</keyword>
<feature type="transmembrane region" description="Helical" evidence="8">
    <location>
        <begin position="69"/>
        <end position="90"/>
    </location>
</feature>
<dbReference type="InterPro" id="IPR019402">
    <property type="entry name" value="CWH43_N"/>
</dbReference>
<organism evidence="10 11">
    <name type="scientific">Hydra vulgaris</name>
    <name type="common">Hydra</name>
    <name type="synonym">Hydra attenuata</name>
    <dbReference type="NCBI Taxonomy" id="6087"/>
    <lineage>
        <taxon>Eukaryota</taxon>
        <taxon>Metazoa</taxon>
        <taxon>Cnidaria</taxon>
        <taxon>Hydrozoa</taxon>
        <taxon>Hydroidolina</taxon>
        <taxon>Anthoathecata</taxon>
        <taxon>Aplanulata</taxon>
        <taxon>Hydridae</taxon>
        <taxon>Hydra</taxon>
    </lineage>
</organism>
<name>A0ABM4D4H6_HYDVU</name>
<dbReference type="RefSeq" id="XP_065669189.1">
    <property type="nucleotide sequence ID" value="XM_065813117.1"/>
</dbReference>
<evidence type="ECO:0000256" key="3">
    <source>
        <dbReference type="ARBA" id="ARBA00022502"/>
    </source>
</evidence>
<reference evidence="11" key="1">
    <citation type="submission" date="2025-08" db="UniProtKB">
        <authorList>
            <consortium name="RefSeq"/>
        </authorList>
    </citation>
    <scope>IDENTIFICATION</scope>
</reference>
<dbReference type="GeneID" id="101237864"/>